<dbReference type="EMBL" id="JADFTS010000008">
    <property type="protein sequence ID" value="KAF9592745.1"/>
    <property type="molecule type" value="Genomic_DNA"/>
</dbReference>
<dbReference type="PANTHER" id="PTHR23504">
    <property type="entry name" value="MAJOR FACILITATOR SUPERFAMILY DOMAIN-CONTAINING PROTEIN 10"/>
    <property type="match status" value="1"/>
</dbReference>
<keyword evidence="5 6" id="KW-0472">Membrane</keyword>
<dbReference type="Gene3D" id="1.20.1250.20">
    <property type="entry name" value="MFS general substrate transporter like domains"/>
    <property type="match status" value="1"/>
</dbReference>
<dbReference type="PROSITE" id="PS50850">
    <property type="entry name" value="MFS"/>
    <property type="match status" value="1"/>
</dbReference>
<feature type="domain" description="Major facilitator superfamily (MFS) profile" evidence="7">
    <location>
        <begin position="177"/>
        <end position="616"/>
    </location>
</feature>
<feature type="transmembrane region" description="Helical" evidence="6">
    <location>
        <begin position="542"/>
        <end position="565"/>
    </location>
</feature>
<feature type="transmembrane region" description="Helical" evidence="6">
    <location>
        <begin position="278"/>
        <end position="295"/>
    </location>
</feature>
<name>A0A835H3K5_9MAGN</name>
<comment type="caution">
    <text evidence="8">The sequence shown here is derived from an EMBL/GenBank/DDBJ whole genome shotgun (WGS) entry which is preliminary data.</text>
</comment>
<feature type="transmembrane region" description="Helical" evidence="6">
    <location>
        <begin position="80"/>
        <end position="110"/>
    </location>
</feature>
<sequence length="616" mass="67766">MENAEAPLLKKNKVYYENCPVCKVDQRKDSLEGIPVKELLCCQRMVCSSIHSESLTIILVYEIVVRVFMYYVSYTLSVSLLHICLSLLQTCVSMLMNFLTIVIATGLTVLQNNAVDQHQRGAANGIALTGMSLFRGFGPAIGGVLISWAQKRQDTSFLPGCKVDQRKDTFKGVPIKELFYAWVVALCSSLPVSSLYPFLYFMVRDSHIAKREEDIGYFAGFVGAAYMFGRALTSIMWGVIADRYGRKPVILISAASVVLFNTLFGLSTSFWMAIVTRFLLGSMNGLLGTIVAYASEVCREEHEGLGLSLVSMAWGIAIIIGPAIGGLLAQPAEKFPDLFSQDSVFGRYPYFLPCLCISILMAAVFVACFWLPETLHMNHRNNGEGDDKRHSKSKKSLLKNWPLMSAVMVYSVFLFGEMAYSEAKPKAQAKRLRSDLTNYSDHTSRNSTVDSSKKKRNSTVEIFSLWALSPRKFWGLNFSTDEVGVVLAISGVGVLIFQTFLYPLAERTLGLIMVTRISMVLSVPVLSSYPFIAMLSGTGLSLLLNCASIAKNVLSISIIAGLLVLQNNAVEQHERGAANGISMTGMSLFQAFGPAIGGVLFSWAEKRQDTSFLPGT</sequence>
<dbReference type="PRINTS" id="PR01035">
    <property type="entry name" value="TCRTETA"/>
</dbReference>
<keyword evidence="2" id="KW-0813">Transport</keyword>
<dbReference type="OrthoDB" id="10262656at2759"/>
<organism evidence="8 9">
    <name type="scientific">Coptis chinensis</name>
    <dbReference type="NCBI Taxonomy" id="261450"/>
    <lineage>
        <taxon>Eukaryota</taxon>
        <taxon>Viridiplantae</taxon>
        <taxon>Streptophyta</taxon>
        <taxon>Embryophyta</taxon>
        <taxon>Tracheophyta</taxon>
        <taxon>Spermatophyta</taxon>
        <taxon>Magnoliopsida</taxon>
        <taxon>Ranunculales</taxon>
        <taxon>Ranunculaceae</taxon>
        <taxon>Coptidoideae</taxon>
        <taxon>Coptis</taxon>
    </lineage>
</organism>
<protein>
    <recommendedName>
        <fullName evidence="7">Major facilitator superfamily (MFS) profile domain-containing protein</fullName>
    </recommendedName>
</protein>
<accession>A0A835H3K5</accession>
<feature type="transmembrane region" description="Helical" evidence="6">
    <location>
        <begin position="249"/>
        <end position="272"/>
    </location>
</feature>
<dbReference type="AlphaFoldDB" id="A0A835H3K5"/>
<feature type="transmembrane region" description="Helical" evidence="6">
    <location>
        <begin position="179"/>
        <end position="203"/>
    </location>
</feature>
<feature type="transmembrane region" description="Helical" evidence="6">
    <location>
        <begin position="350"/>
        <end position="371"/>
    </location>
</feature>
<dbReference type="InterPro" id="IPR001958">
    <property type="entry name" value="Tet-R_TetA/multi-R_MdtG-like"/>
</dbReference>
<feature type="transmembrane region" description="Helical" evidence="6">
    <location>
        <begin position="307"/>
        <end position="330"/>
    </location>
</feature>
<evidence type="ECO:0000256" key="1">
    <source>
        <dbReference type="ARBA" id="ARBA00004141"/>
    </source>
</evidence>
<dbReference type="Pfam" id="PF07690">
    <property type="entry name" value="MFS_1"/>
    <property type="match status" value="1"/>
</dbReference>
<comment type="subcellular location">
    <subcellularLocation>
        <location evidence="1">Membrane</location>
        <topology evidence="1">Multi-pass membrane protein</topology>
    </subcellularLocation>
</comment>
<dbReference type="InterPro" id="IPR036259">
    <property type="entry name" value="MFS_trans_sf"/>
</dbReference>
<dbReference type="CDD" id="cd17330">
    <property type="entry name" value="MFS_SLC46_TetA_like"/>
    <property type="match status" value="1"/>
</dbReference>
<keyword evidence="4 6" id="KW-1133">Transmembrane helix</keyword>
<dbReference type="InterPro" id="IPR011701">
    <property type="entry name" value="MFS"/>
</dbReference>
<gene>
    <name evidence="8" type="ORF">IFM89_017315</name>
</gene>
<evidence type="ECO:0000256" key="6">
    <source>
        <dbReference type="SAM" id="Phobius"/>
    </source>
</evidence>
<evidence type="ECO:0000313" key="9">
    <source>
        <dbReference type="Proteomes" id="UP000631114"/>
    </source>
</evidence>
<dbReference type="GO" id="GO:0022857">
    <property type="term" value="F:transmembrane transporter activity"/>
    <property type="evidence" value="ECO:0007669"/>
    <property type="project" value="InterPro"/>
</dbReference>
<dbReference type="GO" id="GO:0016020">
    <property type="term" value="C:membrane"/>
    <property type="evidence" value="ECO:0007669"/>
    <property type="project" value="UniProtKB-SubCell"/>
</dbReference>
<evidence type="ECO:0000256" key="5">
    <source>
        <dbReference type="ARBA" id="ARBA00023136"/>
    </source>
</evidence>
<dbReference type="PANTHER" id="PTHR23504:SF15">
    <property type="entry name" value="MAJOR FACILITATOR SUPERFAMILY (MFS) PROFILE DOMAIN-CONTAINING PROTEIN"/>
    <property type="match status" value="1"/>
</dbReference>
<reference evidence="8 9" key="1">
    <citation type="submission" date="2020-10" db="EMBL/GenBank/DDBJ databases">
        <title>The Coptis chinensis genome and diversification of protoberbering-type alkaloids.</title>
        <authorList>
            <person name="Wang B."/>
            <person name="Shu S."/>
            <person name="Song C."/>
            <person name="Liu Y."/>
        </authorList>
    </citation>
    <scope>NUCLEOTIDE SEQUENCE [LARGE SCALE GENOMIC DNA]</scope>
    <source>
        <strain evidence="8">HL-2020</strain>
        <tissue evidence="8">Leaf</tissue>
    </source>
</reference>
<feature type="transmembrane region" description="Helical" evidence="6">
    <location>
        <begin position="483"/>
        <end position="505"/>
    </location>
</feature>
<feature type="transmembrane region" description="Helical" evidence="6">
    <location>
        <begin position="215"/>
        <end position="237"/>
    </location>
</feature>
<feature type="transmembrane region" description="Helical" evidence="6">
    <location>
        <begin position="54"/>
        <end position="74"/>
    </location>
</feature>
<feature type="transmembrane region" description="Helical" evidence="6">
    <location>
        <begin position="397"/>
        <end position="416"/>
    </location>
</feature>
<evidence type="ECO:0000256" key="2">
    <source>
        <dbReference type="ARBA" id="ARBA00022448"/>
    </source>
</evidence>
<feature type="transmembrane region" description="Helical" evidence="6">
    <location>
        <begin position="517"/>
        <end position="536"/>
    </location>
</feature>
<proteinExistence type="predicted"/>
<evidence type="ECO:0000256" key="3">
    <source>
        <dbReference type="ARBA" id="ARBA00022692"/>
    </source>
</evidence>
<feature type="transmembrane region" description="Helical" evidence="6">
    <location>
        <begin position="586"/>
        <end position="604"/>
    </location>
</feature>
<keyword evidence="9" id="KW-1185">Reference proteome</keyword>
<dbReference type="SUPFAM" id="SSF103473">
    <property type="entry name" value="MFS general substrate transporter"/>
    <property type="match status" value="2"/>
</dbReference>
<evidence type="ECO:0000259" key="7">
    <source>
        <dbReference type="PROSITE" id="PS50850"/>
    </source>
</evidence>
<evidence type="ECO:0000256" key="4">
    <source>
        <dbReference type="ARBA" id="ARBA00022989"/>
    </source>
</evidence>
<keyword evidence="3 6" id="KW-0812">Transmembrane</keyword>
<dbReference type="InterPro" id="IPR020846">
    <property type="entry name" value="MFS_dom"/>
</dbReference>
<evidence type="ECO:0000313" key="8">
    <source>
        <dbReference type="EMBL" id="KAF9592745.1"/>
    </source>
</evidence>
<dbReference type="Proteomes" id="UP000631114">
    <property type="component" value="Unassembled WGS sequence"/>
</dbReference>